<proteinExistence type="predicted"/>
<sequence length="162" mass="17757">MGIRMLNHRPAVFRAAVDAAPAASPSPVPALAADASTARIPTDLAAVLRRAATGLSRRLTPGEQRPWRLWTDLARGYVALALARLPRPAPTHTVTVFVAAPARPAKGPSGRPGHEPRTDRRERPASAGRPPQDTSAPHQEHGTRQDRHSRRDEQNRPRRRDR</sequence>
<feature type="region of interest" description="Disordered" evidence="1">
    <location>
        <begin position="96"/>
        <end position="162"/>
    </location>
</feature>
<reference evidence="2 3" key="1">
    <citation type="submission" date="2020-08" db="EMBL/GenBank/DDBJ databases">
        <title>Whole-Genome Sequence of French Clinical Streptomyces mexicanus Strain Q0842.</title>
        <authorList>
            <person name="Boxberger M."/>
            <person name="La Scola B."/>
        </authorList>
    </citation>
    <scope>NUCLEOTIDE SEQUENCE [LARGE SCALE GENOMIC DNA]</scope>
    <source>
        <strain evidence="2 3">Marseille-Q0842</strain>
    </source>
</reference>
<dbReference type="Proteomes" id="UP000517694">
    <property type="component" value="Unassembled WGS sequence"/>
</dbReference>
<evidence type="ECO:0000256" key="1">
    <source>
        <dbReference type="SAM" id="MobiDB-lite"/>
    </source>
</evidence>
<organism evidence="2 3">
    <name type="scientific">Streptomyces mexicanus</name>
    <dbReference type="NCBI Taxonomy" id="178566"/>
    <lineage>
        <taxon>Bacteria</taxon>
        <taxon>Bacillati</taxon>
        <taxon>Actinomycetota</taxon>
        <taxon>Actinomycetes</taxon>
        <taxon>Kitasatosporales</taxon>
        <taxon>Streptomycetaceae</taxon>
        <taxon>Streptomyces</taxon>
    </lineage>
</organism>
<gene>
    <name evidence="2" type="ORF">H1R13_23645</name>
</gene>
<evidence type="ECO:0000313" key="3">
    <source>
        <dbReference type="Proteomes" id="UP000517694"/>
    </source>
</evidence>
<protein>
    <submittedName>
        <fullName evidence="2">Uncharacterized protein</fullName>
    </submittedName>
</protein>
<keyword evidence="3" id="KW-1185">Reference proteome</keyword>
<feature type="compositionally biased region" description="Basic and acidic residues" evidence="1">
    <location>
        <begin position="138"/>
        <end position="156"/>
    </location>
</feature>
<accession>A0A7X1I326</accession>
<comment type="caution">
    <text evidence="2">The sequence shown here is derived from an EMBL/GenBank/DDBJ whole genome shotgun (WGS) entry which is preliminary data.</text>
</comment>
<feature type="compositionally biased region" description="Basic and acidic residues" evidence="1">
    <location>
        <begin position="112"/>
        <end position="124"/>
    </location>
</feature>
<evidence type="ECO:0000313" key="2">
    <source>
        <dbReference type="EMBL" id="MBC2867839.1"/>
    </source>
</evidence>
<dbReference type="RefSeq" id="WP_185947925.1">
    <property type="nucleotide sequence ID" value="NZ_JACMHY010000010.1"/>
</dbReference>
<dbReference type="AlphaFoldDB" id="A0A7X1I326"/>
<name>A0A7X1I326_9ACTN</name>
<dbReference type="EMBL" id="JACMHY010000010">
    <property type="protein sequence ID" value="MBC2867839.1"/>
    <property type="molecule type" value="Genomic_DNA"/>
</dbReference>